<dbReference type="AlphaFoldDB" id="A0A1M7FJP4"/>
<name>A0A1M7FJP4_9GAMM</name>
<organism evidence="2 3">
    <name type="scientific">Vreelandella subglaciescola</name>
    <dbReference type="NCBI Taxonomy" id="29571"/>
    <lineage>
        <taxon>Bacteria</taxon>
        <taxon>Pseudomonadati</taxon>
        <taxon>Pseudomonadota</taxon>
        <taxon>Gammaproteobacteria</taxon>
        <taxon>Oceanospirillales</taxon>
        <taxon>Halomonadaceae</taxon>
        <taxon>Vreelandella</taxon>
    </lineage>
</organism>
<dbReference type="Proteomes" id="UP000190911">
    <property type="component" value="Chromosome I"/>
</dbReference>
<accession>A0A1M7FJP4</accession>
<dbReference type="Pfam" id="PF04230">
    <property type="entry name" value="PS_pyruv_trans"/>
    <property type="match status" value="1"/>
</dbReference>
<proteinExistence type="predicted"/>
<dbReference type="OrthoDB" id="9767435at2"/>
<dbReference type="InterPro" id="IPR007345">
    <property type="entry name" value="Polysacch_pyruvyl_Trfase"/>
</dbReference>
<reference evidence="2 3" key="1">
    <citation type="submission" date="2016-11" db="EMBL/GenBank/DDBJ databases">
        <authorList>
            <person name="Jaros S."/>
            <person name="Januszkiewicz K."/>
            <person name="Wedrychowicz H."/>
        </authorList>
    </citation>
    <scope>NUCLEOTIDE SEQUENCE [LARGE SCALE GENOMIC DNA]</scope>
    <source>
        <strain evidence="2 3">ACAM 12</strain>
    </source>
</reference>
<protein>
    <submittedName>
        <fullName evidence="2">Polysaccharide pyruvyl transferase</fullName>
    </submittedName>
</protein>
<gene>
    <name evidence="2" type="ORF">SAMN05878437_0912</name>
</gene>
<sequence>MYTPVFYALNDTVDEAPFLETDKIFSDTGRNTGNLAFTYATRRLLGENVTGFNWSGSHQKNDNELLVVSCANQLGAHCDMGEQAKKIEKMDMPVIALGLGAQAGSVSEMPEVPQGTIDWYDAMASKALSDKPNIALRGEHTYQYLKSIGREKSAVVLGCPSNLISPFRDLGKRIKDREVFPPKRVAVAAGSPWVPKHRMLERTLADMVTQTGGSYITQMTLEMIQLARADFSHMDKEVLLKYKNFLRPNMVLPEFMQWCRQHVEMFTHVPSWMEHLRKFDFVVGNRIHGVMLALQAGVPAMCIAHDSRIVELCETMCVPYVHMDEVSKHGLNIYNLQSYYNFDAEKYDFQRLELAEKFRQFFQNNSLTELKRLSVFLEGE</sequence>
<keyword evidence="3" id="KW-1185">Reference proteome</keyword>
<evidence type="ECO:0000313" key="3">
    <source>
        <dbReference type="Proteomes" id="UP000190911"/>
    </source>
</evidence>
<dbReference type="STRING" id="29571.SAMN05878437_0912"/>
<dbReference type="EMBL" id="LT670847">
    <property type="protein sequence ID" value="SHM03919.1"/>
    <property type="molecule type" value="Genomic_DNA"/>
</dbReference>
<dbReference type="GO" id="GO:0016740">
    <property type="term" value="F:transferase activity"/>
    <property type="evidence" value="ECO:0007669"/>
    <property type="project" value="UniProtKB-KW"/>
</dbReference>
<feature type="domain" description="Polysaccharide pyruvyl transferase" evidence="1">
    <location>
        <begin position="31"/>
        <end position="307"/>
    </location>
</feature>
<keyword evidence="2" id="KW-0808">Transferase</keyword>
<dbReference type="InParanoid" id="A0A1M7FJP4"/>
<dbReference type="RefSeq" id="WP_079551658.1">
    <property type="nucleotide sequence ID" value="NZ_LT670847.1"/>
</dbReference>
<evidence type="ECO:0000313" key="2">
    <source>
        <dbReference type="EMBL" id="SHM03919.1"/>
    </source>
</evidence>
<evidence type="ECO:0000259" key="1">
    <source>
        <dbReference type="Pfam" id="PF04230"/>
    </source>
</evidence>